<dbReference type="PIRSF" id="PIRSF016702">
    <property type="entry name" value="DNA_bp_PD1"/>
    <property type="match status" value="1"/>
</dbReference>
<dbReference type="PANTHER" id="PTHR34988">
    <property type="entry name" value="PROTEIN, PUTATIVE-RELATED"/>
    <property type="match status" value="1"/>
</dbReference>
<evidence type="ECO:0000313" key="2">
    <source>
        <dbReference type="EMBL" id="MDX8490876.1"/>
    </source>
</evidence>
<dbReference type="SUPFAM" id="SSF117856">
    <property type="entry name" value="AF0104/ALDC/Ptd012-like"/>
    <property type="match status" value="1"/>
</dbReference>
<gene>
    <name evidence="2" type="ORF">RFN29_04715</name>
</gene>
<dbReference type="Pfam" id="PF03479">
    <property type="entry name" value="PCC"/>
    <property type="match status" value="1"/>
</dbReference>
<dbReference type="PROSITE" id="PS51742">
    <property type="entry name" value="PPC"/>
    <property type="match status" value="1"/>
</dbReference>
<sequence>MKSKLVAETSGQRTFVVVLDPGEEAIAALTAFADQKEITGASLAAIGAFEKATVGWFDFQSKSYRKIPVDEQCEVLSAIGDIAVDDSGKPSLHLHAVLGLSDGSARGGHLLEGIVRPTLEITVLESPGYLRRRKRPELGIALIDLEA</sequence>
<evidence type="ECO:0000259" key="1">
    <source>
        <dbReference type="PROSITE" id="PS51742"/>
    </source>
</evidence>
<organism evidence="2 3">
    <name type="scientific">Mesorhizobium captivum</name>
    <dbReference type="NCBI Taxonomy" id="3072319"/>
    <lineage>
        <taxon>Bacteria</taxon>
        <taxon>Pseudomonadati</taxon>
        <taxon>Pseudomonadota</taxon>
        <taxon>Alphaproteobacteria</taxon>
        <taxon>Hyphomicrobiales</taxon>
        <taxon>Phyllobacteriaceae</taxon>
        <taxon>Mesorhizobium</taxon>
    </lineage>
</organism>
<dbReference type="EMBL" id="JAVIJC010000003">
    <property type="protein sequence ID" value="MDX8490876.1"/>
    <property type="molecule type" value="Genomic_DNA"/>
</dbReference>
<keyword evidence="2" id="KW-0238">DNA-binding</keyword>
<protein>
    <submittedName>
        <fullName evidence="2">DNA-binding protein</fullName>
    </submittedName>
</protein>
<keyword evidence="3" id="KW-1185">Reference proteome</keyword>
<dbReference type="CDD" id="cd11378">
    <property type="entry name" value="DUF296"/>
    <property type="match status" value="1"/>
</dbReference>
<dbReference type="Gene3D" id="3.30.1330.80">
    <property type="entry name" value="Hypothetical protein, similar to alpha- acetolactate decarboxylase, domain 2"/>
    <property type="match status" value="1"/>
</dbReference>
<accession>A0ABU4YV82</accession>
<dbReference type="Proteomes" id="UP001271249">
    <property type="component" value="Unassembled WGS sequence"/>
</dbReference>
<comment type="caution">
    <text evidence="2">The sequence shown here is derived from an EMBL/GenBank/DDBJ whole genome shotgun (WGS) entry which is preliminary data.</text>
</comment>
<reference evidence="2 3" key="1">
    <citation type="submission" date="2023-08" db="EMBL/GenBank/DDBJ databases">
        <title>Implementing the SeqCode for naming new Mesorhizobium species isolated from Vachellia karroo root nodules.</title>
        <authorList>
            <person name="Van Lill M."/>
        </authorList>
    </citation>
    <scope>NUCLEOTIDE SEQUENCE [LARGE SCALE GENOMIC DNA]</scope>
    <source>
        <strain evidence="2 3">VK22B</strain>
    </source>
</reference>
<name>A0ABU4YV82_9HYPH</name>
<dbReference type="PANTHER" id="PTHR34988:SF1">
    <property type="entry name" value="DNA-BINDING PROTEIN"/>
    <property type="match status" value="1"/>
</dbReference>
<feature type="domain" description="PPC" evidence="1">
    <location>
        <begin position="8"/>
        <end position="146"/>
    </location>
</feature>
<evidence type="ECO:0000313" key="3">
    <source>
        <dbReference type="Proteomes" id="UP001271249"/>
    </source>
</evidence>
<dbReference type="RefSeq" id="WP_320224947.1">
    <property type="nucleotide sequence ID" value="NZ_JAVIJB010000001.1"/>
</dbReference>
<proteinExistence type="predicted"/>
<dbReference type="InterPro" id="IPR025707">
    <property type="entry name" value="DNA_bp_PD1"/>
</dbReference>
<dbReference type="GO" id="GO:0003677">
    <property type="term" value="F:DNA binding"/>
    <property type="evidence" value="ECO:0007669"/>
    <property type="project" value="UniProtKB-KW"/>
</dbReference>
<dbReference type="InterPro" id="IPR005175">
    <property type="entry name" value="PPC_dom"/>
</dbReference>